<evidence type="ECO:0008006" key="4">
    <source>
        <dbReference type="Google" id="ProtNLM"/>
    </source>
</evidence>
<reference evidence="2 3" key="1">
    <citation type="journal article" date="2016" name="Appl. Environ. Microbiol.">
        <title>Function and Phylogeny of Bacterial Butyryl Coenzyme A:Acetate Transferases and Their Diversity in the Proximal Colon of Swine.</title>
        <authorList>
            <person name="Trachsel J."/>
            <person name="Bayles D.O."/>
            <person name="Looft T."/>
            <person name="Levine U.Y."/>
            <person name="Allen H.K."/>
        </authorList>
    </citation>
    <scope>NUCLEOTIDE SEQUENCE [LARGE SCALE GENOMIC DNA]</scope>
    <source>
        <strain evidence="2 3">68-3-10</strain>
    </source>
</reference>
<keyword evidence="1" id="KW-0472">Membrane</keyword>
<dbReference type="AlphaFoldDB" id="A0A1Q9JH56"/>
<comment type="caution">
    <text evidence="2">The sequence shown here is derived from an EMBL/GenBank/DDBJ whole genome shotgun (WGS) entry which is preliminary data.</text>
</comment>
<protein>
    <recommendedName>
        <fullName evidence="4">FeoB-associated Cys-rich membrane protein</fullName>
    </recommendedName>
</protein>
<evidence type="ECO:0000313" key="2">
    <source>
        <dbReference type="EMBL" id="OLR55543.1"/>
    </source>
</evidence>
<keyword evidence="3" id="KW-1185">Reference proteome</keyword>
<dbReference type="STRING" id="1261640.BHK98_05375"/>
<feature type="transmembrane region" description="Helical" evidence="1">
    <location>
        <begin position="14"/>
        <end position="35"/>
    </location>
</feature>
<keyword evidence="1" id="KW-0812">Transmembrane</keyword>
<evidence type="ECO:0000313" key="3">
    <source>
        <dbReference type="Proteomes" id="UP000187404"/>
    </source>
</evidence>
<proteinExistence type="predicted"/>
<evidence type="ECO:0000256" key="1">
    <source>
        <dbReference type="SAM" id="Phobius"/>
    </source>
</evidence>
<dbReference type="Pfam" id="PF12669">
    <property type="entry name" value="FeoB_associated"/>
    <property type="match status" value="1"/>
</dbReference>
<accession>A0A1Q9JH56</accession>
<sequence>MNEPDRTDKGGDSMATGIVIAIVAAAAAAALYSIYKQKKAGKSISCGGDCSHCALAELENCGRKKNGQPAERE</sequence>
<organism evidence="2 3">
    <name type="scientific">Hornefia porci</name>
    <dbReference type="NCBI Taxonomy" id="2652292"/>
    <lineage>
        <taxon>Bacteria</taxon>
        <taxon>Bacillati</taxon>
        <taxon>Bacillota</taxon>
        <taxon>Clostridia</taxon>
        <taxon>Peptostreptococcales</taxon>
        <taxon>Anaerovoracaceae</taxon>
        <taxon>Hornefia</taxon>
    </lineage>
</organism>
<name>A0A1Q9JH56_9FIRM</name>
<keyword evidence="1" id="KW-1133">Transmembrane helix</keyword>
<dbReference type="EMBL" id="MJIE01000001">
    <property type="protein sequence ID" value="OLR55543.1"/>
    <property type="molecule type" value="Genomic_DNA"/>
</dbReference>
<dbReference type="Proteomes" id="UP000187404">
    <property type="component" value="Unassembled WGS sequence"/>
</dbReference>
<gene>
    <name evidence="2" type="ORF">BHK98_05375</name>
</gene>